<sequence>MRRLLFNALFLLAFAVFLTLGVWQVQRLMWKTKLIAEVDARVHASAVSIAPTEWPHLTKKKDEYRHVTLAGQFLNDKEAQVYALSERGAGYWVMTPLKADDGTIVYVNRGFVPTDHQAPATRLEDQVTGEVTVTGLLRMSEDTGWLLSQANDPVGERWYRRDVAELAQGRKLGTVAPYFIDADATPNPGGWPKGGMTVIKFPNSHLVYALTWFSLAAMLMGVMVWLRWFRKADAEA</sequence>
<evidence type="ECO:0000256" key="1">
    <source>
        <dbReference type="ARBA" id="ARBA00004370"/>
    </source>
</evidence>
<dbReference type="eggNOG" id="COG3346">
    <property type="taxonomic scope" value="Bacteria"/>
</dbReference>
<dbReference type="InterPro" id="IPR002994">
    <property type="entry name" value="Surf1/Shy1"/>
</dbReference>
<dbReference type="PANTHER" id="PTHR23427:SF2">
    <property type="entry name" value="SURFEIT LOCUS PROTEIN 1"/>
    <property type="match status" value="1"/>
</dbReference>
<dbReference type="AlphaFoldDB" id="V4QSF3"/>
<organism evidence="7 8">
    <name type="scientific">Asticcacaulis benevestitus DSM 16100 = ATCC BAA-896</name>
    <dbReference type="NCBI Taxonomy" id="1121022"/>
    <lineage>
        <taxon>Bacteria</taxon>
        <taxon>Pseudomonadati</taxon>
        <taxon>Pseudomonadota</taxon>
        <taxon>Alphaproteobacteria</taxon>
        <taxon>Caulobacterales</taxon>
        <taxon>Caulobacteraceae</taxon>
        <taxon>Asticcacaulis</taxon>
    </lineage>
</organism>
<dbReference type="Pfam" id="PF02104">
    <property type="entry name" value="SURF1"/>
    <property type="match status" value="1"/>
</dbReference>
<dbReference type="GO" id="GO:0005886">
    <property type="term" value="C:plasma membrane"/>
    <property type="evidence" value="ECO:0007669"/>
    <property type="project" value="UniProtKB-SubCell"/>
</dbReference>
<keyword evidence="6" id="KW-1003">Cell membrane</keyword>
<feature type="transmembrane region" description="Helical" evidence="6">
    <location>
        <begin position="206"/>
        <end position="226"/>
    </location>
</feature>
<accession>V4QSF3</accession>
<dbReference type="EMBL" id="AWGB01000080">
    <property type="protein sequence ID" value="ESQ82093.1"/>
    <property type="molecule type" value="Genomic_DNA"/>
</dbReference>
<keyword evidence="8" id="KW-1185">Reference proteome</keyword>
<reference evidence="7 8" key="1">
    <citation type="journal article" date="2014" name="Nature">
        <title>Sequential evolution of bacterial morphology by co-option of a developmental regulator.</title>
        <authorList>
            <person name="Jiang C."/>
            <person name="Brown P.J."/>
            <person name="Ducret A."/>
            <person name="Brun Y.V."/>
        </authorList>
    </citation>
    <scope>NUCLEOTIDE SEQUENCE [LARGE SCALE GENOMIC DNA]</scope>
    <source>
        <strain evidence="7 8">DSM 16100</strain>
    </source>
</reference>
<dbReference type="STRING" id="1121022.GCA_000376105_03554"/>
<dbReference type="CDD" id="cd06662">
    <property type="entry name" value="SURF1"/>
    <property type="match status" value="1"/>
</dbReference>
<protein>
    <recommendedName>
        <fullName evidence="6">SURF1-like protein</fullName>
    </recommendedName>
</protein>
<gene>
    <name evidence="7" type="ORF">ABENE_21170</name>
</gene>
<dbReference type="RefSeq" id="WP_018083232.1">
    <property type="nucleotide sequence ID" value="NZ_AQWM01000026.1"/>
</dbReference>
<dbReference type="Proteomes" id="UP000017837">
    <property type="component" value="Unassembled WGS sequence"/>
</dbReference>
<dbReference type="PANTHER" id="PTHR23427">
    <property type="entry name" value="SURFEIT LOCUS PROTEIN"/>
    <property type="match status" value="1"/>
</dbReference>
<comment type="caution">
    <text evidence="6">Lacks conserved residue(s) required for the propagation of feature annotation.</text>
</comment>
<comment type="similarity">
    <text evidence="2 6">Belongs to the SURF1 family.</text>
</comment>
<proteinExistence type="inferred from homology"/>
<evidence type="ECO:0000256" key="4">
    <source>
        <dbReference type="ARBA" id="ARBA00022989"/>
    </source>
</evidence>
<dbReference type="InterPro" id="IPR045214">
    <property type="entry name" value="Surf1/Surf4"/>
</dbReference>
<keyword evidence="4 6" id="KW-1133">Transmembrane helix</keyword>
<comment type="caution">
    <text evidence="7">The sequence shown here is derived from an EMBL/GenBank/DDBJ whole genome shotgun (WGS) entry which is preliminary data.</text>
</comment>
<evidence type="ECO:0000313" key="8">
    <source>
        <dbReference type="Proteomes" id="UP000017837"/>
    </source>
</evidence>
<keyword evidence="3 6" id="KW-0812">Transmembrane</keyword>
<evidence type="ECO:0000256" key="5">
    <source>
        <dbReference type="ARBA" id="ARBA00023136"/>
    </source>
</evidence>
<keyword evidence="5 6" id="KW-0472">Membrane</keyword>
<evidence type="ECO:0000313" key="7">
    <source>
        <dbReference type="EMBL" id="ESQ82093.1"/>
    </source>
</evidence>
<comment type="subcellular location">
    <subcellularLocation>
        <location evidence="6">Cell membrane</location>
        <topology evidence="6">Multi-pass membrane protein</topology>
    </subcellularLocation>
    <subcellularLocation>
        <location evidence="1">Membrane</location>
    </subcellularLocation>
</comment>
<dbReference type="PATRIC" id="fig|1121022.4.peg.4338"/>
<dbReference type="PROSITE" id="PS50895">
    <property type="entry name" value="SURF1"/>
    <property type="match status" value="1"/>
</dbReference>
<evidence type="ECO:0000256" key="6">
    <source>
        <dbReference type="RuleBase" id="RU363076"/>
    </source>
</evidence>
<evidence type="ECO:0000256" key="2">
    <source>
        <dbReference type="ARBA" id="ARBA00007165"/>
    </source>
</evidence>
<dbReference type="OrthoDB" id="6079986at2"/>
<name>V4QSF3_9CAUL</name>
<evidence type="ECO:0000256" key="3">
    <source>
        <dbReference type="ARBA" id="ARBA00022692"/>
    </source>
</evidence>